<dbReference type="OrthoDB" id="6959322at2"/>
<proteinExistence type="predicted"/>
<evidence type="ECO:0000313" key="1">
    <source>
        <dbReference type="EMBL" id="ALZ85093.1"/>
    </source>
</evidence>
<dbReference type="RefSeq" id="WP_059315263.1">
    <property type="nucleotide sequence ID" value="NZ_CP013987.1"/>
</dbReference>
<name>A0A0U4WAT3_9PSED</name>
<dbReference type="Proteomes" id="UP000064137">
    <property type="component" value="Chromosome"/>
</dbReference>
<evidence type="ECO:0000313" key="2">
    <source>
        <dbReference type="Proteomes" id="UP000064137"/>
    </source>
</evidence>
<dbReference type="AlphaFoldDB" id="A0A0U4WAT3"/>
<gene>
    <name evidence="1" type="ORF">APT59_13155</name>
</gene>
<accession>A0A0U4WAT3</accession>
<dbReference type="KEGG" id="por:APT59_13155"/>
<protein>
    <submittedName>
        <fullName evidence="1">Uncharacterized protein</fullName>
    </submittedName>
</protein>
<reference evidence="1 2" key="1">
    <citation type="submission" date="2016-01" db="EMBL/GenBank/DDBJ databases">
        <title>Annotation of Pseudomonas oryzihabitans USDA-ARS-USMARC-56511.</title>
        <authorList>
            <person name="Harhay G.P."/>
            <person name="Harhay D.M."/>
            <person name="Smith T.P.L."/>
            <person name="Bono J.L."/>
            <person name="Heaton M.P."/>
            <person name="Clawson M.L."/>
            <person name="Chitko-Mckown C.G."/>
            <person name="Capik S.F."/>
            <person name="DeDonder K.D."/>
            <person name="Apley M.D."/>
            <person name="Lubbers B.V."/>
            <person name="White B.J."/>
            <person name="Larson R.L."/>
        </authorList>
    </citation>
    <scope>NUCLEOTIDE SEQUENCE [LARGE SCALE GENOMIC DNA]</scope>
    <source>
        <strain evidence="1 2">USDA-ARS-USMARC-56511</strain>
    </source>
</reference>
<organism evidence="1 2">
    <name type="scientific">Pseudomonas oryzihabitans</name>
    <dbReference type="NCBI Taxonomy" id="47885"/>
    <lineage>
        <taxon>Bacteria</taxon>
        <taxon>Pseudomonadati</taxon>
        <taxon>Pseudomonadota</taxon>
        <taxon>Gammaproteobacteria</taxon>
        <taxon>Pseudomonadales</taxon>
        <taxon>Pseudomonadaceae</taxon>
        <taxon>Pseudomonas</taxon>
    </lineage>
</organism>
<dbReference type="EMBL" id="CP013987">
    <property type="protein sequence ID" value="ALZ85093.1"/>
    <property type="molecule type" value="Genomic_DNA"/>
</dbReference>
<sequence>MEDNEFQAPLQRLGQLNLNRIIDQARADRAFMNRLVAVLEESGADDRTDEENDLLEWARTFQLPPGTDAGG</sequence>